<keyword evidence="2" id="KW-1185">Reference proteome</keyword>
<name>A0ACC2TNT0_9FUNG</name>
<proteinExistence type="predicted"/>
<sequence length="83" mass="9204">MDRLYPGDFPTSQELDAERPPPEIQVDTGFISLTNHNNMPLLQLLPKKIDSRPTQDRSLWLLAGVMAMGLSAYFPSLSCTASP</sequence>
<dbReference type="EMBL" id="QTSX02002288">
    <property type="protein sequence ID" value="KAJ9076390.1"/>
    <property type="molecule type" value="Genomic_DNA"/>
</dbReference>
<comment type="caution">
    <text evidence="1">The sequence shown here is derived from an EMBL/GenBank/DDBJ whole genome shotgun (WGS) entry which is preliminary data.</text>
</comment>
<evidence type="ECO:0000313" key="1">
    <source>
        <dbReference type="EMBL" id="KAJ9076390.1"/>
    </source>
</evidence>
<gene>
    <name evidence="1" type="ORF">DSO57_1026769</name>
</gene>
<protein>
    <submittedName>
        <fullName evidence="1">Uncharacterized protein</fullName>
    </submittedName>
</protein>
<evidence type="ECO:0000313" key="2">
    <source>
        <dbReference type="Proteomes" id="UP001165960"/>
    </source>
</evidence>
<accession>A0ACC2TNT0</accession>
<organism evidence="1 2">
    <name type="scientific">Entomophthora muscae</name>
    <dbReference type="NCBI Taxonomy" id="34485"/>
    <lineage>
        <taxon>Eukaryota</taxon>
        <taxon>Fungi</taxon>
        <taxon>Fungi incertae sedis</taxon>
        <taxon>Zoopagomycota</taxon>
        <taxon>Entomophthoromycotina</taxon>
        <taxon>Entomophthoromycetes</taxon>
        <taxon>Entomophthorales</taxon>
        <taxon>Entomophthoraceae</taxon>
        <taxon>Entomophthora</taxon>
    </lineage>
</organism>
<dbReference type="Proteomes" id="UP001165960">
    <property type="component" value="Unassembled WGS sequence"/>
</dbReference>
<reference evidence="1" key="1">
    <citation type="submission" date="2022-04" db="EMBL/GenBank/DDBJ databases">
        <title>Genome of the entomopathogenic fungus Entomophthora muscae.</title>
        <authorList>
            <person name="Elya C."/>
            <person name="Lovett B.R."/>
            <person name="Lee E."/>
            <person name="Macias A.M."/>
            <person name="Hajek A.E."/>
            <person name="De Bivort B.L."/>
            <person name="Kasson M.T."/>
            <person name="De Fine Licht H.H."/>
            <person name="Stajich J.E."/>
        </authorList>
    </citation>
    <scope>NUCLEOTIDE SEQUENCE</scope>
    <source>
        <strain evidence="1">Berkeley</strain>
    </source>
</reference>